<dbReference type="HOGENOM" id="CLU_2218582_0_0_4"/>
<sequence length="106" mass="11875">MGPCWPLSPQGPAESVMRCEDKDSGDMLHIDTRMLWSIVRPTHQVTGGRRDSVEGTGRETLFVAIVDHACIKRLLTDSSAAFRWKVFAAACEALDVRQKLIRSHRP</sequence>
<evidence type="ECO:0000313" key="2">
    <source>
        <dbReference type="Proteomes" id="UP000028782"/>
    </source>
</evidence>
<protein>
    <submittedName>
        <fullName evidence="1">Uncharacterized protein</fullName>
    </submittedName>
</protein>
<proteinExistence type="predicted"/>
<dbReference type="AlphaFoldDB" id="A0A076PRY3"/>
<name>A0A076PRY3_COMTE</name>
<evidence type="ECO:0000313" key="1">
    <source>
        <dbReference type="EMBL" id="AIJ48463.1"/>
    </source>
</evidence>
<dbReference type="EMBL" id="CP006704">
    <property type="protein sequence ID" value="AIJ48463.1"/>
    <property type="molecule type" value="Genomic_DNA"/>
</dbReference>
<dbReference type="KEGG" id="ctes:O987_21875"/>
<dbReference type="Proteomes" id="UP000028782">
    <property type="component" value="Chromosome"/>
</dbReference>
<accession>A0A076PRY3</accession>
<organism evidence="1 2">
    <name type="scientific">Comamonas testosteroni TK102</name>
    <dbReference type="NCBI Taxonomy" id="1392005"/>
    <lineage>
        <taxon>Bacteria</taxon>
        <taxon>Pseudomonadati</taxon>
        <taxon>Pseudomonadota</taxon>
        <taxon>Betaproteobacteria</taxon>
        <taxon>Burkholderiales</taxon>
        <taxon>Comamonadaceae</taxon>
        <taxon>Comamonas</taxon>
    </lineage>
</organism>
<reference evidence="1 2" key="1">
    <citation type="journal article" date="2014" name="Genome Announc.">
        <title>Complete Genome Sequence of Polychlorinated Biphenyl Degrader Comamonas testosteroni TK102 (NBRC 109938).</title>
        <authorList>
            <person name="Fukuda K."/>
            <person name="Hosoyama A."/>
            <person name="Tsuchikane K."/>
            <person name="Ohji S."/>
            <person name="Yamazoe A."/>
            <person name="Fujita N."/>
            <person name="Shintani M."/>
            <person name="Kimbara K."/>
        </authorList>
    </citation>
    <scope>NUCLEOTIDE SEQUENCE [LARGE SCALE GENOMIC DNA]</scope>
    <source>
        <strain evidence="1">TK102</strain>
    </source>
</reference>
<gene>
    <name evidence="1" type="ORF">O987_21875</name>
</gene>